<dbReference type="PROSITE" id="PS51289">
    <property type="entry name" value="GLG1_C_RICH"/>
    <property type="match status" value="2"/>
</dbReference>
<dbReference type="PANTHER" id="PTHR11884">
    <property type="entry name" value="SELECTIN LIGAND RELATED"/>
    <property type="match status" value="1"/>
</dbReference>
<gene>
    <name evidence="9" type="ORF">DUNSADRAFT_2034</name>
</gene>
<keyword evidence="4" id="KW-0677">Repeat</keyword>
<evidence type="ECO:0000313" key="9">
    <source>
        <dbReference type="EMBL" id="KAF5838865.1"/>
    </source>
</evidence>
<sequence>MCINQGSARVIRCLQDHRKSLQQKCAAALFDHEVRISEDIDFNSVMKKTCAWEINQLCKDLPHGHGRIIRCLEEKTEDPDMSKECKSEVERVMNEKAKDYRLNYRLTHACEQDIPRLCDNVCSTIPGMVCGGLVLQCLQDKQDNITVQACQEEVFYFELMEVKDFRNDVILAEACRNDVEAYCKDVEPGEGRVHLCLRFNKDKLTDKCRHEETKLAAIEYGDIRLASKLNKLCSEERAVYCKDVKPGKARVVKCLIENMAQPNFGEDCKEELQQRDEIMKSDIRYDIGVFTNCKADMNTYCKDARTQFRGNATVLKCLTDNFPNLADSCQTEMSRAVRVALWDYRPGVAFTATCDKDIETLCPRKARSRSGGVFTIGVVGRCLSKALVEGKYLQDKCRDLVLIAAPKDVRSYFEYPESTSAIVQKIASMQRAAGLESVLVDPYARDGSTVTVTGWVALACIISLIVVIIGGAFMMYKRFMGIDKPYTLISPHVRDGDA</sequence>
<keyword evidence="6 8" id="KW-0472">Membrane</keyword>
<evidence type="ECO:0000256" key="6">
    <source>
        <dbReference type="ARBA" id="ARBA00023136"/>
    </source>
</evidence>
<keyword evidence="5 8" id="KW-1133">Transmembrane helix</keyword>
<evidence type="ECO:0000256" key="3">
    <source>
        <dbReference type="ARBA" id="ARBA00022729"/>
    </source>
</evidence>
<organism evidence="9 10">
    <name type="scientific">Dunaliella salina</name>
    <name type="common">Green alga</name>
    <name type="synonym">Protococcus salinus</name>
    <dbReference type="NCBI Taxonomy" id="3046"/>
    <lineage>
        <taxon>Eukaryota</taxon>
        <taxon>Viridiplantae</taxon>
        <taxon>Chlorophyta</taxon>
        <taxon>core chlorophytes</taxon>
        <taxon>Chlorophyceae</taxon>
        <taxon>CS clade</taxon>
        <taxon>Chlamydomonadales</taxon>
        <taxon>Dunaliellaceae</taxon>
        <taxon>Dunaliella</taxon>
    </lineage>
</organism>
<accession>A0ABQ7GWB9</accession>
<dbReference type="InterPro" id="IPR017873">
    <property type="entry name" value="Cys-rich_GLG1_repeat_euk"/>
</dbReference>
<dbReference type="EMBL" id="MU069563">
    <property type="protein sequence ID" value="KAF5838865.1"/>
    <property type="molecule type" value="Genomic_DNA"/>
</dbReference>
<dbReference type="InterPro" id="IPR001893">
    <property type="entry name" value="Cys-rich_GLG1_repeat"/>
</dbReference>
<comment type="caution">
    <text evidence="9">The sequence shown here is derived from an EMBL/GenBank/DDBJ whole genome shotgun (WGS) entry which is preliminary data.</text>
</comment>
<evidence type="ECO:0000256" key="4">
    <source>
        <dbReference type="ARBA" id="ARBA00022737"/>
    </source>
</evidence>
<name>A0ABQ7GWB9_DUNSA</name>
<dbReference type="PANTHER" id="PTHR11884:SF1">
    <property type="entry name" value="GOLGI APPARATUS PROTEIN 1"/>
    <property type="match status" value="1"/>
</dbReference>
<evidence type="ECO:0000256" key="5">
    <source>
        <dbReference type="ARBA" id="ARBA00022989"/>
    </source>
</evidence>
<dbReference type="Pfam" id="PF00839">
    <property type="entry name" value="Cys_rich_FGFR"/>
    <property type="match status" value="5"/>
</dbReference>
<dbReference type="Proteomes" id="UP000815325">
    <property type="component" value="Unassembled WGS sequence"/>
</dbReference>
<keyword evidence="7" id="KW-0325">Glycoprotein</keyword>
<evidence type="ECO:0000256" key="1">
    <source>
        <dbReference type="ARBA" id="ARBA00004479"/>
    </source>
</evidence>
<evidence type="ECO:0008006" key="11">
    <source>
        <dbReference type="Google" id="ProtNLM"/>
    </source>
</evidence>
<evidence type="ECO:0000313" key="10">
    <source>
        <dbReference type="Proteomes" id="UP000815325"/>
    </source>
</evidence>
<proteinExistence type="predicted"/>
<reference evidence="9" key="1">
    <citation type="submission" date="2017-08" db="EMBL/GenBank/DDBJ databases">
        <authorList>
            <person name="Polle J.E."/>
            <person name="Barry K."/>
            <person name="Cushman J."/>
            <person name="Schmutz J."/>
            <person name="Tran D."/>
            <person name="Hathwaick L.T."/>
            <person name="Yim W.C."/>
            <person name="Jenkins J."/>
            <person name="Mckie-Krisberg Z.M."/>
            <person name="Prochnik S."/>
            <person name="Lindquist E."/>
            <person name="Dockter R.B."/>
            <person name="Adam C."/>
            <person name="Molina H."/>
            <person name="Bunkerborg J."/>
            <person name="Jin E."/>
            <person name="Buchheim M."/>
            <person name="Magnuson J."/>
        </authorList>
    </citation>
    <scope>NUCLEOTIDE SEQUENCE</scope>
    <source>
        <strain evidence="9">CCAP 19/18</strain>
    </source>
</reference>
<keyword evidence="2 8" id="KW-0812">Transmembrane</keyword>
<evidence type="ECO:0000256" key="2">
    <source>
        <dbReference type="ARBA" id="ARBA00022692"/>
    </source>
</evidence>
<evidence type="ECO:0000256" key="8">
    <source>
        <dbReference type="SAM" id="Phobius"/>
    </source>
</evidence>
<dbReference type="InterPro" id="IPR039728">
    <property type="entry name" value="GLG1"/>
</dbReference>
<comment type="subcellular location">
    <subcellularLocation>
        <location evidence="1">Membrane</location>
        <topology evidence="1">Single-pass type I membrane protein</topology>
    </subcellularLocation>
</comment>
<protein>
    <recommendedName>
        <fullName evidence="11">Golgi apparatus protein 1</fullName>
    </recommendedName>
</protein>
<evidence type="ECO:0000256" key="7">
    <source>
        <dbReference type="ARBA" id="ARBA00023180"/>
    </source>
</evidence>
<keyword evidence="10" id="KW-1185">Reference proteome</keyword>
<feature type="transmembrane region" description="Helical" evidence="8">
    <location>
        <begin position="455"/>
        <end position="476"/>
    </location>
</feature>
<keyword evidence="3" id="KW-0732">Signal</keyword>